<evidence type="ECO:0000313" key="2">
    <source>
        <dbReference type="Proteomes" id="UP000565286"/>
    </source>
</evidence>
<dbReference type="AlphaFoldDB" id="A0A7W6CED7"/>
<name>A0A7W6CED7_9HYPH</name>
<protein>
    <submittedName>
        <fullName evidence="1">Uncharacterized protein</fullName>
    </submittedName>
</protein>
<reference evidence="1 2" key="1">
    <citation type="submission" date="2020-08" db="EMBL/GenBank/DDBJ databases">
        <title>Genomic Encyclopedia of Type Strains, Phase IV (KMG-IV): sequencing the most valuable type-strain genomes for metagenomic binning, comparative biology and taxonomic classification.</title>
        <authorList>
            <person name="Goeker M."/>
        </authorList>
    </citation>
    <scope>NUCLEOTIDE SEQUENCE [LARGE SCALE GENOMIC DNA]</scope>
    <source>
        <strain evidence="1 2">DSM 26438</strain>
    </source>
</reference>
<proteinExistence type="predicted"/>
<evidence type="ECO:0000313" key="1">
    <source>
        <dbReference type="EMBL" id="MBB3945676.1"/>
    </source>
</evidence>
<dbReference type="EMBL" id="JACIDV010000004">
    <property type="protein sequence ID" value="MBB3945676.1"/>
    <property type="molecule type" value="Genomic_DNA"/>
</dbReference>
<organism evidence="1 2">
    <name type="scientific">Rhizobium skierniewicense</name>
    <dbReference type="NCBI Taxonomy" id="984260"/>
    <lineage>
        <taxon>Bacteria</taxon>
        <taxon>Pseudomonadati</taxon>
        <taxon>Pseudomonadota</taxon>
        <taxon>Alphaproteobacteria</taxon>
        <taxon>Hyphomicrobiales</taxon>
        <taxon>Rhizobiaceae</taxon>
        <taxon>Rhizobium/Agrobacterium group</taxon>
        <taxon>Rhizobium</taxon>
    </lineage>
</organism>
<dbReference type="Proteomes" id="UP000565286">
    <property type="component" value="Unassembled WGS sequence"/>
</dbReference>
<gene>
    <name evidence="1" type="ORF">GGQ73_001611</name>
</gene>
<accession>A0A7W6CED7</accession>
<keyword evidence="2" id="KW-1185">Reference proteome</keyword>
<comment type="caution">
    <text evidence="1">The sequence shown here is derived from an EMBL/GenBank/DDBJ whole genome shotgun (WGS) entry which is preliminary data.</text>
</comment>
<sequence length="43" mass="4693">MAAFIFSRHAVMSGAAMHTTWRILPPAKAVPDAEQVVVLFNIP</sequence>